<accession>A0A1A9HW19</accession>
<dbReference type="InterPro" id="IPR027417">
    <property type="entry name" value="P-loop_NTPase"/>
</dbReference>
<organism evidence="1 2">
    <name type="scientific">Niabella ginsenosidivorans</name>
    <dbReference type="NCBI Taxonomy" id="1176587"/>
    <lineage>
        <taxon>Bacteria</taxon>
        <taxon>Pseudomonadati</taxon>
        <taxon>Bacteroidota</taxon>
        <taxon>Chitinophagia</taxon>
        <taxon>Chitinophagales</taxon>
        <taxon>Chitinophagaceae</taxon>
        <taxon>Niabella</taxon>
    </lineage>
</organism>
<dbReference type="Proteomes" id="UP000077667">
    <property type="component" value="Chromosome"/>
</dbReference>
<dbReference type="PANTHER" id="PTHR37807">
    <property type="entry name" value="OS07G0160300 PROTEIN"/>
    <property type="match status" value="1"/>
</dbReference>
<dbReference type="AlphaFoldDB" id="A0A1A9HW19"/>
<reference evidence="1 2" key="1">
    <citation type="submission" date="2016-05" db="EMBL/GenBank/DDBJ databases">
        <title>Niabella ginsenosidivorans BS26 whole genome sequencing.</title>
        <authorList>
            <person name="Im W.T."/>
            <person name="Siddiqi M.Z."/>
        </authorList>
    </citation>
    <scope>NUCLEOTIDE SEQUENCE [LARGE SCALE GENOMIC DNA]</scope>
    <source>
        <strain evidence="1 2">BS26</strain>
    </source>
</reference>
<dbReference type="STRING" id="1176587.A8C56_00050"/>
<dbReference type="Pfam" id="PF13671">
    <property type="entry name" value="AAA_33"/>
    <property type="match status" value="1"/>
</dbReference>
<evidence type="ECO:0008006" key="3">
    <source>
        <dbReference type="Google" id="ProtNLM"/>
    </source>
</evidence>
<dbReference type="OrthoDB" id="1201990at2"/>
<sequence>MDKPLLIVITGRPASGKSTLANLLSRKIKCPLLSRDALKEGYVNTIGLQHTELSDAAAAHIYTTFFDAIDLLISNNISLIVEAAFQQKRWAPKLSELANKATIKVIVCKTDPDLSKKRFLDRVAGDPERERFHGDSLSRLINDHSGLFTDSYEQLNLDVPTLEVDTTASYSPHFNSIVAFVSG</sequence>
<dbReference type="Gene3D" id="3.40.50.300">
    <property type="entry name" value="P-loop containing nucleotide triphosphate hydrolases"/>
    <property type="match status" value="1"/>
</dbReference>
<dbReference type="EMBL" id="CP015772">
    <property type="protein sequence ID" value="ANH79576.1"/>
    <property type="molecule type" value="Genomic_DNA"/>
</dbReference>
<dbReference type="SUPFAM" id="SSF52540">
    <property type="entry name" value="P-loop containing nucleoside triphosphate hydrolases"/>
    <property type="match status" value="1"/>
</dbReference>
<proteinExistence type="predicted"/>
<dbReference type="RefSeq" id="WP_067750467.1">
    <property type="nucleotide sequence ID" value="NZ_CP015772.1"/>
</dbReference>
<name>A0A1A9HW19_9BACT</name>
<evidence type="ECO:0000313" key="1">
    <source>
        <dbReference type="EMBL" id="ANH79576.1"/>
    </source>
</evidence>
<dbReference type="KEGG" id="nia:A8C56_00050"/>
<evidence type="ECO:0000313" key="2">
    <source>
        <dbReference type="Proteomes" id="UP000077667"/>
    </source>
</evidence>
<gene>
    <name evidence="1" type="ORF">A8C56_00050</name>
</gene>
<dbReference type="PANTHER" id="PTHR37807:SF3">
    <property type="entry name" value="OS07G0160300 PROTEIN"/>
    <property type="match status" value="1"/>
</dbReference>
<protein>
    <recommendedName>
        <fullName evidence="3">ATP-binding protein</fullName>
    </recommendedName>
</protein>
<keyword evidence="2" id="KW-1185">Reference proteome</keyword>